<dbReference type="HOGENOM" id="CLU_179754_1_0_2"/>
<dbReference type="GeneID" id="23798506"/>
<evidence type="ECO:0000313" key="1">
    <source>
        <dbReference type="EMBL" id="CCQ32301.1"/>
    </source>
</evidence>
<gene>
    <name evidence="2" type="ORF">HLRTI_002879</name>
    <name evidence="1" type="ORF">HTIA_0150</name>
</gene>
<evidence type="ECO:0000313" key="3">
    <source>
        <dbReference type="Proteomes" id="UP000003861"/>
    </source>
</evidence>
<evidence type="ECO:0000313" key="4">
    <source>
        <dbReference type="Proteomes" id="UP000015381"/>
    </source>
</evidence>
<dbReference type="EMBL" id="AFNT02000043">
    <property type="protein sequence ID" value="ERJ05156.1"/>
    <property type="molecule type" value="Genomic_DNA"/>
</dbReference>
<dbReference type="STRING" id="1033806.HTIA_0150"/>
<name>F7PFP2_9EURY</name>
<dbReference type="InterPro" id="IPR023129">
    <property type="entry name" value="MTH889-like_dom_sf"/>
</dbReference>
<protein>
    <submittedName>
        <fullName evidence="2">Conserved archaeal protein</fullName>
    </submittedName>
</protein>
<dbReference type="Proteomes" id="UP000003861">
    <property type="component" value="Unassembled WGS sequence"/>
</dbReference>
<dbReference type="Pfam" id="PF02680">
    <property type="entry name" value="DUF211"/>
    <property type="match status" value="1"/>
</dbReference>
<dbReference type="Proteomes" id="UP000015381">
    <property type="component" value="Chromosome I"/>
</dbReference>
<keyword evidence="4" id="KW-1185">Reference proteome</keyword>
<dbReference type="AlphaFoldDB" id="F7PFP2"/>
<reference evidence="2 3" key="2">
    <citation type="journal article" date="2013" name="PLoS ONE">
        <title>INDIGO - INtegrated Data Warehouse of MIcrobial GenOmes with Examples from the Red Sea Extremophiles.</title>
        <authorList>
            <person name="Alam I."/>
            <person name="Antunes A."/>
            <person name="Kamau A.A."/>
            <person name="Ba Alawi W."/>
            <person name="Kalkatawi M."/>
            <person name="Stingl U."/>
            <person name="Bajic V.B."/>
        </authorList>
    </citation>
    <scope>NUCLEOTIDE SEQUENCE [LARGE SCALE GENOMIC DNA]</scope>
    <source>
        <strain evidence="2 3">SARL4B</strain>
    </source>
</reference>
<dbReference type="KEGG" id="hti:HTIA_0150"/>
<accession>F7PFP2</accession>
<reference evidence="2 3" key="1">
    <citation type="journal article" date="2011" name="J. Bacteriol.">
        <title>Genome sequence of Halorhabdus tiamatea, the first archaeon isolated from a deep-sea anoxic brine lake.</title>
        <authorList>
            <person name="Antunes A."/>
            <person name="Alam I."/>
            <person name="Bajic V.B."/>
            <person name="Stingl U."/>
        </authorList>
    </citation>
    <scope>NUCLEOTIDE SEQUENCE [LARGE SCALE GENOMIC DNA]</scope>
    <source>
        <strain evidence="2 3">SARL4B</strain>
    </source>
</reference>
<sequence length="96" mass="10430">MMSSIRRLVLDLLKPNEIENVEFARTLAGLDGVDGTNVSLLESDKDVQNLKITIEGENIDSDVVTTAVEDLGGTVHSVDEVVCGDRMVEESSTHQD</sequence>
<reference evidence="1 4" key="3">
    <citation type="journal article" date="2014" name="Environ. Microbiol.">
        <title>Halorhabdus tiamatea: proteogenomics and glycosidase activity measurements identify the first cultivated euryarchaeon from a deep-sea anoxic brine lake as potential polysaccharide degrader.</title>
        <authorList>
            <person name="Werner J."/>
            <person name="Ferrer M."/>
            <person name="Michel G."/>
            <person name="Mann A.J."/>
            <person name="Huang S."/>
            <person name="Juarez S."/>
            <person name="Ciordia S."/>
            <person name="Albar J.P."/>
            <person name="Alcaide M."/>
            <person name="La Cono V."/>
            <person name="Yakimov M.M."/>
            <person name="Antunes A."/>
            <person name="Taborda M."/>
            <person name="Da Costa M.S."/>
            <person name="Amann R.I."/>
            <person name="Gloeckner F.O."/>
            <person name="Golyshina O.V."/>
            <person name="Golyshin P.N."/>
            <person name="Teeling H."/>
        </authorList>
    </citation>
    <scope>NUCLEOTIDE SEQUENCE [LARGE SCALE GENOMIC DNA]</scope>
    <source>
        <strain evidence="4">SARL4B</strain>
        <strain evidence="1">Type strain: SARL4B</strain>
    </source>
</reference>
<dbReference type="RefSeq" id="WP_008523850.1">
    <property type="nucleotide sequence ID" value="NC_021921.1"/>
</dbReference>
<dbReference type="InterPro" id="IPR003831">
    <property type="entry name" value="DUF211"/>
</dbReference>
<dbReference type="PANTHER" id="PTHR42240:SF1">
    <property type="entry name" value="DUF211 DOMAIN-CONTAINING PROTEIN"/>
    <property type="match status" value="1"/>
</dbReference>
<dbReference type="PATRIC" id="fig|1033806.12.peg.146"/>
<evidence type="ECO:0000313" key="2">
    <source>
        <dbReference type="EMBL" id="ERJ05156.1"/>
    </source>
</evidence>
<dbReference type="PANTHER" id="PTHR42240">
    <property type="entry name" value="DUF211 DOMAIN-CONTAINING PROTEIN"/>
    <property type="match status" value="1"/>
</dbReference>
<proteinExistence type="predicted"/>
<organism evidence="2 3">
    <name type="scientific">Halorhabdus tiamatea SARL4B</name>
    <dbReference type="NCBI Taxonomy" id="1033806"/>
    <lineage>
        <taxon>Archaea</taxon>
        <taxon>Methanobacteriati</taxon>
        <taxon>Methanobacteriota</taxon>
        <taxon>Stenosarchaea group</taxon>
        <taxon>Halobacteria</taxon>
        <taxon>Halobacteriales</taxon>
        <taxon>Haloarculaceae</taxon>
        <taxon>Halorhabdus</taxon>
    </lineage>
</organism>
<dbReference type="eggNOG" id="arCOG04140">
    <property type="taxonomic scope" value="Archaea"/>
</dbReference>
<dbReference type="SUPFAM" id="SSF160363">
    <property type="entry name" value="MTH889-like"/>
    <property type="match status" value="1"/>
</dbReference>
<dbReference type="Gene3D" id="3.30.70.1340">
    <property type="entry name" value="MTH889-like domain"/>
    <property type="match status" value="1"/>
</dbReference>
<dbReference type="EMBL" id="HF571520">
    <property type="protein sequence ID" value="CCQ32301.1"/>
    <property type="molecule type" value="Genomic_DNA"/>
</dbReference>